<protein>
    <submittedName>
        <fullName evidence="7">Methyl-accepting chemotaxis protein</fullName>
    </submittedName>
</protein>
<evidence type="ECO:0000313" key="8">
    <source>
        <dbReference type="Proteomes" id="UP000294684"/>
    </source>
</evidence>
<comment type="caution">
    <text evidence="7">The sequence shown here is derived from an EMBL/GenBank/DDBJ whole genome shotgun (WGS) entry which is preliminary data.</text>
</comment>
<evidence type="ECO:0000256" key="2">
    <source>
        <dbReference type="ARBA" id="ARBA00029447"/>
    </source>
</evidence>
<dbReference type="SMART" id="SM00283">
    <property type="entry name" value="MA"/>
    <property type="match status" value="1"/>
</dbReference>
<dbReference type="GO" id="GO:0007165">
    <property type="term" value="P:signal transduction"/>
    <property type="evidence" value="ECO:0007669"/>
    <property type="project" value="UniProtKB-KW"/>
</dbReference>
<dbReference type="Gene3D" id="1.10.287.950">
    <property type="entry name" value="Methyl-accepting chemotaxis protein"/>
    <property type="match status" value="1"/>
</dbReference>
<dbReference type="PANTHER" id="PTHR43531:SF11">
    <property type="entry name" value="METHYL-ACCEPTING CHEMOTAXIS PROTEIN 3"/>
    <property type="match status" value="1"/>
</dbReference>
<feature type="transmembrane region" description="Helical" evidence="5">
    <location>
        <begin position="127"/>
        <end position="152"/>
    </location>
</feature>
<evidence type="ECO:0000256" key="3">
    <source>
        <dbReference type="PROSITE-ProRule" id="PRU00284"/>
    </source>
</evidence>
<dbReference type="Proteomes" id="UP000294684">
    <property type="component" value="Unassembled WGS sequence"/>
</dbReference>
<reference evidence="7 8" key="1">
    <citation type="submission" date="2019-03" db="EMBL/GenBank/DDBJ databases">
        <title>Genomic Encyclopedia of Archaeal and Bacterial Type Strains, Phase II (KMG-II): from individual species to whole genera.</title>
        <authorList>
            <person name="Goeker M."/>
        </authorList>
    </citation>
    <scope>NUCLEOTIDE SEQUENCE [LARGE SCALE GENOMIC DNA]</scope>
    <source>
        <strain evidence="7 8">DSM 21537</strain>
    </source>
</reference>
<dbReference type="GO" id="GO:0006935">
    <property type="term" value="P:chemotaxis"/>
    <property type="evidence" value="ECO:0007669"/>
    <property type="project" value="UniProtKB-KW"/>
</dbReference>
<dbReference type="STRING" id="1193051.LEP1GSC017_1861"/>
<feature type="transmembrane region" description="Helical" evidence="5">
    <location>
        <begin position="102"/>
        <end position="121"/>
    </location>
</feature>
<dbReference type="Pfam" id="PF00015">
    <property type="entry name" value="MCPsignal"/>
    <property type="match status" value="1"/>
</dbReference>
<comment type="similarity">
    <text evidence="2">Belongs to the methyl-accepting chemotaxis (MCP) protein family.</text>
</comment>
<dbReference type="GO" id="GO:0005886">
    <property type="term" value="C:plasma membrane"/>
    <property type="evidence" value="ECO:0007669"/>
    <property type="project" value="TreeGrafter"/>
</dbReference>
<organism evidence="7 8">
    <name type="scientific">Leptospira meyeri</name>
    <dbReference type="NCBI Taxonomy" id="29508"/>
    <lineage>
        <taxon>Bacteria</taxon>
        <taxon>Pseudomonadati</taxon>
        <taxon>Spirochaetota</taxon>
        <taxon>Spirochaetia</taxon>
        <taxon>Leptospirales</taxon>
        <taxon>Leptospiraceae</taxon>
        <taxon>Leptospira</taxon>
    </lineage>
</organism>
<dbReference type="PANTHER" id="PTHR43531">
    <property type="entry name" value="PROTEIN ICFG"/>
    <property type="match status" value="1"/>
</dbReference>
<keyword evidence="1" id="KW-0145">Chemotaxis</keyword>
<keyword evidence="5" id="KW-1133">Transmembrane helix</keyword>
<dbReference type="GO" id="GO:0004888">
    <property type="term" value="F:transmembrane signaling receptor activity"/>
    <property type="evidence" value="ECO:0007669"/>
    <property type="project" value="TreeGrafter"/>
</dbReference>
<accession>A0A4R8MUH8</accession>
<proteinExistence type="inferred from homology"/>
<evidence type="ECO:0000313" key="7">
    <source>
        <dbReference type="EMBL" id="TDY73120.1"/>
    </source>
</evidence>
<evidence type="ECO:0000256" key="5">
    <source>
        <dbReference type="SAM" id="Phobius"/>
    </source>
</evidence>
<dbReference type="AlphaFoldDB" id="A0A4R8MUH8"/>
<feature type="transmembrane region" description="Helical" evidence="5">
    <location>
        <begin position="16"/>
        <end position="33"/>
    </location>
</feature>
<keyword evidence="8" id="KW-1185">Reference proteome</keyword>
<dbReference type="PROSITE" id="PS50111">
    <property type="entry name" value="CHEMOTAXIS_TRANSDUC_2"/>
    <property type="match status" value="1"/>
</dbReference>
<feature type="coiled-coil region" evidence="4">
    <location>
        <begin position="204"/>
        <end position="231"/>
    </location>
</feature>
<evidence type="ECO:0000259" key="6">
    <source>
        <dbReference type="PROSITE" id="PS50111"/>
    </source>
</evidence>
<name>A0A4R8MUH8_LEPME</name>
<feature type="transmembrane region" description="Helical" evidence="5">
    <location>
        <begin position="71"/>
        <end position="90"/>
    </location>
</feature>
<gene>
    <name evidence="7" type="ORF">CLV96_2142</name>
</gene>
<evidence type="ECO:0000256" key="1">
    <source>
        <dbReference type="ARBA" id="ARBA00022500"/>
    </source>
</evidence>
<dbReference type="InterPro" id="IPR004089">
    <property type="entry name" value="MCPsignal_dom"/>
</dbReference>
<dbReference type="SUPFAM" id="SSF58104">
    <property type="entry name" value="Methyl-accepting chemotaxis protein (MCP) signaling domain"/>
    <property type="match status" value="1"/>
</dbReference>
<keyword evidence="3" id="KW-0807">Transducer</keyword>
<keyword evidence="5" id="KW-0472">Membrane</keyword>
<keyword evidence="4" id="KW-0175">Coiled coil</keyword>
<feature type="transmembrane region" description="Helical" evidence="5">
    <location>
        <begin position="40"/>
        <end position="65"/>
    </location>
</feature>
<evidence type="ECO:0000256" key="4">
    <source>
        <dbReference type="SAM" id="Coils"/>
    </source>
</evidence>
<feature type="coiled-coil region" evidence="4">
    <location>
        <begin position="484"/>
        <end position="514"/>
    </location>
</feature>
<dbReference type="GeneID" id="79827438"/>
<dbReference type="RefSeq" id="WP_040917215.1">
    <property type="nucleotide sequence ID" value="NZ_SORO01000001.1"/>
</dbReference>
<feature type="domain" description="Methyl-accepting transducer" evidence="6">
    <location>
        <begin position="224"/>
        <end position="481"/>
    </location>
</feature>
<sequence length="521" mass="58052">MMSIEVLWQNGKETVNRIRIVLFFIFFTALLGTKDSMPPAMFLIHLSGTIIMGVYASVCFLWLRYGNPPEWFHKLLIILDIGIHLINTSIDCSMGPIEAKSALNNTAVLLVVYFYLIYSGFLGNPWFVLLNGFFAGLGVFLSYYVSVTYGGLIPTEDPILYIQTGYVGTSAEIVKGIFIIVSGVLLSRLIALLIRISDKGIEKAKESEELLQKSIQQKKLLQNAAKNLESSIHHCGDYISQTAERLESQAASLEQVTAINTELFSSFESNAKIINNQNIKITDLFSGSNDLNQLVVTISDINQELILLATENKKETTEIASVSKRTSEYLTSIKSSFDKVDEINQIVAEIGEKTNLLALNASIEAARAGDVGRGFAVVASEVSKLAYFTATNAKIISEVVENSRKFILYGSEVSMQTGNLTTNQIQKLEKTMERVSYMHELFEKQKTIIFDTLGRLNEINDLSSQILFSTKEQISGQTEVNRGILALEDEVNQISNASRNLEQYVEQIRFQSQELLTLSES</sequence>
<keyword evidence="5" id="KW-0812">Transmembrane</keyword>
<feature type="transmembrane region" description="Helical" evidence="5">
    <location>
        <begin position="173"/>
        <end position="194"/>
    </location>
</feature>
<dbReference type="InterPro" id="IPR051310">
    <property type="entry name" value="MCP_chemotaxis"/>
</dbReference>
<dbReference type="EMBL" id="SORO01000001">
    <property type="protein sequence ID" value="TDY73120.1"/>
    <property type="molecule type" value="Genomic_DNA"/>
</dbReference>